<keyword evidence="3" id="KW-1185">Reference proteome</keyword>
<dbReference type="AlphaFoldDB" id="A0A0N7L9H5"/>
<name>A0A0N7L9H5_9BASI</name>
<proteinExistence type="predicted"/>
<reference evidence="3" key="1">
    <citation type="submission" date="2014-09" db="EMBL/GenBank/DDBJ databases">
        <authorList>
            <person name="Sharma Rahul"/>
            <person name="Thines Marco"/>
        </authorList>
    </citation>
    <scope>NUCLEOTIDE SEQUENCE [LARGE SCALE GENOMIC DNA]</scope>
</reference>
<sequence>MRAQYAAILAALLTVVVDVSCREVNSDGFTKEAIFVFLDKSSIPSCVGMDAAPGCWQNICNNFQTDEETGKINQLKLQTFGGQVYPTNLAIAECSSDQVDNTENVRNGLKYVKGP</sequence>
<protein>
    <submittedName>
        <fullName evidence="2">Uncharacterized protein</fullName>
    </submittedName>
</protein>
<keyword evidence="1" id="KW-0732">Signal</keyword>
<evidence type="ECO:0000313" key="3">
    <source>
        <dbReference type="Proteomes" id="UP000054845"/>
    </source>
</evidence>
<evidence type="ECO:0000256" key="1">
    <source>
        <dbReference type="SAM" id="SignalP"/>
    </source>
</evidence>
<dbReference type="Proteomes" id="UP000054845">
    <property type="component" value="Unassembled WGS sequence"/>
</dbReference>
<feature type="signal peptide" evidence="1">
    <location>
        <begin position="1"/>
        <end position="21"/>
    </location>
</feature>
<organism evidence="2 3">
    <name type="scientific">Ceraceosorus bombacis</name>
    <dbReference type="NCBI Taxonomy" id="401625"/>
    <lineage>
        <taxon>Eukaryota</taxon>
        <taxon>Fungi</taxon>
        <taxon>Dikarya</taxon>
        <taxon>Basidiomycota</taxon>
        <taxon>Ustilaginomycotina</taxon>
        <taxon>Exobasidiomycetes</taxon>
        <taxon>Ceraceosorales</taxon>
        <taxon>Ceraceosoraceae</taxon>
        <taxon>Ceraceosorus</taxon>
    </lineage>
</organism>
<feature type="chain" id="PRO_5006015186" evidence="1">
    <location>
        <begin position="22"/>
        <end position="115"/>
    </location>
</feature>
<dbReference type="EMBL" id="CCYA01000232">
    <property type="protein sequence ID" value="CEH13802.1"/>
    <property type="molecule type" value="Genomic_DNA"/>
</dbReference>
<accession>A0A0N7L9H5</accession>
<evidence type="ECO:0000313" key="2">
    <source>
        <dbReference type="EMBL" id="CEH13802.1"/>
    </source>
</evidence>
<dbReference type="OrthoDB" id="10294396at2759"/>